<dbReference type="AlphaFoldDB" id="A0A242BKH1"/>
<keyword evidence="1" id="KW-0079">Bacteriocin immunity</keyword>
<proteinExistence type="predicted"/>
<dbReference type="EMBL" id="NGKW01000001">
    <property type="protein sequence ID" value="OTN95879.1"/>
    <property type="molecule type" value="Genomic_DNA"/>
</dbReference>
<dbReference type="Pfam" id="PF08951">
    <property type="entry name" value="EntA_Immun"/>
    <property type="match status" value="1"/>
</dbReference>
<dbReference type="GO" id="GO:0030153">
    <property type="term" value="P:bacteriocin immunity"/>
    <property type="evidence" value="ECO:0007669"/>
    <property type="project" value="UniProtKB-KW"/>
</dbReference>
<gene>
    <name evidence="4" type="ORF">A5810_000203</name>
    <name evidence="2" type="ORF">D9Z05_09335</name>
    <name evidence="3" type="ORF">DTX73_04250</name>
</gene>
<dbReference type="Proteomes" id="UP000275747">
    <property type="component" value="Chromosome"/>
</dbReference>
<evidence type="ECO:0000313" key="4">
    <source>
        <dbReference type="EMBL" id="OTN95879.1"/>
    </source>
</evidence>
<dbReference type="EMBL" id="QOVC01000003">
    <property type="protein sequence ID" value="KAA0691532.1"/>
    <property type="molecule type" value="Genomic_DNA"/>
</dbReference>
<dbReference type="Proteomes" id="UP000448762">
    <property type="component" value="Unassembled WGS sequence"/>
</dbReference>
<evidence type="ECO:0000313" key="3">
    <source>
        <dbReference type="EMBL" id="KAA0691532.1"/>
    </source>
</evidence>
<evidence type="ECO:0000256" key="1">
    <source>
        <dbReference type="ARBA" id="ARBA00023025"/>
    </source>
</evidence>
<dbReference type="InterPro" id="IPR023130">
    <property type="entry name" value="Ta0600-like_sf"/>
</dbReference>
<evidence type="ECO:0000313" key="6">
    <source>
        <dbReference type="Proteomes" id="UP000275747"/>
    </source>
</evidence>
<dbReference type="Gene3D" id="1.20.1440.50">
    <property type="entry name" value="Ta0600-like"/>
    <property type="match status" value="1"/>
</dbReference>
<evidence type="ECO:0000313" key="5">
    <source>
        <dbReference type="Proteomes" id="UP000194885"/>
    </source>
</evidence>
<reference evidence="2 6" key="3">
    <citation type="submission" date="2018-10" db="EMBL/GenBank/DDBJ databases">
        <title>Escaping from acidified nitrite in gastric host defense: Transcriptomic basis for resistance to free nitrous acid in Enterococcus faecalis.</title>
        <authorList>
            <person name="Yu Z."/>
            <person name="Shi D."/>
            <person name="Liu W."/>
            <person name="Meng F."/>
        </authorList>
    </citation>
    <scope>NUCLEOTIDE SEQUENCE [LARGE SCALE GENOMIC DNA]</scope>
    <source>
        <strain evidence="2 6">JE1</strain>
    </source>
</reference>
<dbReference type="Proteomes" id="UP000194885">
    <property type="component" value="Unassembled WGS sequence"/>
</dbReference>
<dbReference type="InterPro" id="IPR015046">
    <property type="entry name" value="LciA_Immunity-like"/>
</dbReference>
<dbReference type="EMBL" id="CP033041">
    <property type="protein sequence ID" value="AYM73435.1"/>
    <property type="molecule type" value="Genomic_DNA"/>
</dbReference>
<evidence type="ECO:0000313" key="2">
    <source>
        <dbReference type="EMBL" id="AYM73435.1"/>
    </source>
</evidence>
<dbReference type="RefSeq" id="WP_010733427.1">
    <property type="nucleotide sequence ID" value="NZ_CABGQB010000003.1"/>
</dbReference>
<accession>A0A242BKH1</accession>
<dbReference type="SUPFAM" id="SSF109797">
    <property type="entry name" value="Bacteriocin immunity protein-like"/>
    <property type="match status" value="1"/>
</dbReference>
<evidence type="ECO:0000313" key="7">
    <source>
        <dbReference type="Proteomes" id="UP000448762"/>
    </source>
</evidence>
<reference evidence="4 5" key="1">
    <citation type="submission" date="2017-05" db="EMBL/GenBank/DDBJ databases">
        <title>The Genome Sequence of Enterococcus faecium 7H8_DIV0219.</title>
        <authorList>
            <consortium name="The Broad Institute Genomics Platform"/>
            <consortium name="The Broad Institute Genomic Center for Infectious Diseases"/>
            <person name="Earl A."/>
            <person name="Manson A."/>
            <person name="Schwartman J."/>
            <person name="Gilmore M."/>
            <person name="Abouelleil A."/>
            <person name="Cao P."/>
            <person name="Chapman S."/>
            <person name="Cusick C."/>
            <person name="Shea T."/>
            <person name="Young S."/>
            <person name="Neafsey D."/>
            <person name="Nusbaum C."/>
            <person name="Birren B."/>
        </authorList>
    </citation>
    <scope>NUCLEOTIDE SEQUENCE [LARGE SCALE GENOMIC DNA]</scope>
    <source>
        <strain evidence="4 5">7H8_DIV0219</strain>
    </source>
</reference>
<name>A0A242BKH1_ENTFC</name>
<protein>
    <submittedName>
        <fullName evidence="2">Bacteriocin immunity protein</fullName>
    </submittedName>
</protein>
<reference evidence="3 7" key="2">
    <citation type="submission" date="2018-07" db="EMBL/GenBank/DDBJ databases">
        <title>High quality draft genome sequencing of Enterococcus faecium exhibiting probiotic potential isolated from mucus of freshwater fish.</title>
        <authorList>
            <person name="El-Jeni R."/>
            <person name="Ghedira K."/>
            <person name="Abdelhak S."/>
            <person name="El-Bour M."/>
            <person name="Bouhaouala-Zahar B."/>
        </authorList>
    </citation>
    <scope>NUCLEOTIDE SEQUENCE [LARGE SCALE GENOMIC DNA]</scope>
    <source>
        <strain evidence="3 7">R.A73</strain>
    </source>
</reference>
<sequence length="89" mass="10374">MSKKSDEVNTILKLTDLALNDAEIRSDQQLTYLLIEIKKEALKGKVFYDYKRELSRYVSGFSRRNHFRVPEVLLKLMAIIKTPKAWSGL</sequence>
<organism evidence="4 5">
    <name type="scientific">Enterococcus faecium</name>
    <name type="common">Streptococcus faecium</name>
    <dbReference type="NCBI Taxonomy" id="1352"/>
    <lineage>
        <taxon>Bacteria</taxon>
        <taxon>Bacillati</taxon>
        <taxon>Bacillota</taxon>
        <taxon>Bacilli</taxon>
        <taxon>Lactobacillales</taxon>
        <taxon>Enterococcaceae</taxon>
        <taxon>Enterococcus</taxon>
    </lineage>
</organism>